<dbReference type="Pfam" id="PF13343">
    <property type="entry name" value="SBP_bac_6"/>
    <property type="match status" value="1"/>
</dbReference>
<accession>A0A7V5UFG1</accession>
<proteinExistence type="predicted"/>
<comment type="caution">
    <text evidence="2">The sequence shown here is derived from an EMBL/GenBank/DDBJ whole genome shotgun (WGS) entry which is preliminary data.</text>
</comment>
<name>A0A7V5UFG1_CALAY</name>
<dbReference type="SUPFAM" id="SSF53850">
    <property type="entry name" value="Periplasmic binding protein-like II"/>
    <property type="match status" value="1"/>
</dbReference>
<dbReference type="InterPro" id="IPR026045">
    <property type="entry name" value="Ferric-bd"/>
</dbReference>
<keyword evidence="1" id="KW-0732">Signal</keyword>
<dbReference type="PANTHER" id="PTHR30006:SF24">
    <property type="entry name" value="SLL0237 PROTEIN"/>
    <property type="match status" value="1"/>
</dbReference>
<dbReference type="EMBL" id="DROD01000550">
    <property type="protein sequence ID" value="HHJ53244.1"/>
    <property type="molecule type" value="Genomic_DNA"/>
</dbReference>
<reference evidence="2" key="1">
    <citation type="journal article" date="2020" name="mSystems">
        <title>Genome- and Community-Level Interaction Insights into Carbon Utilization and Element Cycling Functions of Hydrothermarchaeota in Hydrothermal Sediment.</title>
        <authorList>
            <person name="Zhou Z."/>
            <person name="Liu Y."/>
            <person name="Xu W."/>
            <person name="Pan J."/>
            <person name="Luo Z.H."/>
            <person name="Li M."/>
        </authorList>
    </citation>
    <scope>NUCLEOTIDE SEQUENCE [LARGE SCALE GENOMIC DNA]</scope>
    <source>
        <strain evidence="2">HyVt-527</strain>
    </source>
</reference>
<dbReference type="Proteomes" id="UP000886124">
    <property type="component" value="Unassembled WGS sequence"/>
</dbReference>
<dbReference type="CDD" id="cd13518">
    <property type="entry name" value="PBP2_Fe3_thiamine_like"/>
    <property type="match status" value="1"/>
</dbReference>
<dbReference type="Gene3D" id="3.40.190.10">
    <property type="entry name" value="Periplasmic binding protein-like II"/>
    <property type="match status" value="2"/>
</dbReference>
<evidence type="ECO:0000313" key="2">
    <source>
        <dbReference type="EMBL" id="HHJ53244.1"/>
    </source>
</evidence>
<organism evidence="2">
    <name type="scientific">Caldithrix abyssi</name>
    <dbReference type="NCBI Taxonomy" id="187145"/>
    <lineage>
        <taxon>Bacteria</taxon>
        <taxon>Pseudomonadati</taxon>
        <taxon>Calditrichota</taxon>
        <taxon>Calditrichia</taxon>
        <taxon>Calditrichales</taxon>
        <taxon>Calditrichaceae</taxon>
        <taxon>Caldithrix</taxon>
    </lineage>
</organism>
<gene>
    <name evidence="2" type="ORF">ENJ89_08640</name>
</gene>
<dbReference type="PROSITE" id="PS51257">
    <property type="entry name" value="PROKAR_LIPOPROTEIN"/>
    <property type="match status" value="1"/>
</dbReference>
<dbReference type="AlphaFoldDB" id="A0A7V5UFG1"/>
<protein>
    <submittedName>
        <fullName evidence="2">Extracellular solute-binding protein</fullName>
    </submittedName>
</protein>
<dbReference type="PANTHER" id="PTHR30006">
    <property type="entry name" value="THIAMINE-BINDING PERIPLASMIC PROTEIN-RELATED"/>
    <property type="match status" value="1"/>
</dbReference>
<dbReference type="PIRSF" id="PIRSF002825">
    <property type="entry name" value="CfbpA"/>
    <property type="match status" value="1"/>
</dbReference>
<sequence>MKHALRLNRLAVLLFGLLFLLAACGKKHPAVKTVTVYVSEDQVFSEPILMDFERQTGIKVKAVYDTEEAKSTGTMNRLIAEKNNPQADVYWANEPIRAEVLKQKGISAPYVSPNAKDIPAVFKDPDGYWTGFSARARVLIVNNKVKEKPASISDYLNPRWKGKAVIANPLFGTTTSQIAALFTVWGDERAKAFMTGLKKNKVAISTSNGESADFVAAGQYDFSLVDSDDGVNRMRQGKPVSIVYPDQDDDGIGCFIVPNVAVLIKGAPHPETAKKAIDFLLSPQTERKLAFADCAQIPLHPGVEMPPELKSIDRIKVMQVDYAKVAQKMMDIQPYLKSWLGL</sequence>
<evidence type="ECO:0000256" key="1">
    <source>
        <dbReference type="ARBA" id="ARBA00022729"/>
    </source>
</evidence>